<evidence type="ECO:0000259" key="2">
    <source>
        <dbReference type="Pfam" id="PF20803"/>
    </source>
</evidence>
<dbReference type="InterPro" id="IPR013225">
    <property type="entry name" value="PaaX_C"/>
</dbReference>
<reference evidence="3 4" key="1">
    <citation type="journal article" date="2016" name="Nat. Commun.">
        <title>Thousands of microbial genomes shed light on interconnected biogeochemical processes in an aquifer system.</title>
        <authorList>
            <person name="Anantharaman K."/>
            <person name="Brown C.T."/>
            <person name="Hug L.A."/>
            <person name="Sharon I."/>
            <person name="Castelle C.J."/>
            <person name="Probst A.J."/>
            <person name="Thomas B.C."/>
            <person name="Singh A."/>
            <person name="Wilkins M.J."/>
            <person name="Karaoz U."/>
            <person name="Brodie E.L."/>
            <person name="Williams K.H."/>
            <person name="Hubbard S.S."/>
            <person name="Banfield J.F."/>
        </authorList>
    </citation>
    <scope>NUCLEOTIDE SEQUENCE [LARGE SCALE GENOMIC DNA]</scope>
</reference>
<proteinExistence type="predicted"/>
<dbReference type="EMBL" id="MGAG01000026">
    <property type="protein sequence ID" value="OGK40317.1"/>
    <property type="molecule type" value="Genomic_DNA"/>
</dbReference>
<evidence type="ECO:0000313" key="4">
    <source>
        <dbReference type="Proteomes" id="UP000177698"/>
    </source>
</evidence>
<dbReference type="InterPro" id="IPR048846">
    <property type="entry name" value="PaaX-like_central"/>
</dbReference>
<dbReference type="STRING" id="1802056.A2954_02860"/>
<gene>
    <name evidence="3" type="ORF">A2954_02860</name>
</gene>
<feature type="domain" description="Transcriptional repressor PaaX-like C-terminal" evidence="1">
    <location>
        <begin position="183"/>
        <end position="259"/>
    </location>
</feature>
<dbReference type="Proteomes" id="UP000177698">
    <property type="component" value="Unassembled WGS sequence"/>
</dbReference>
<dbReference type="AlphaFoldDB" id="A0A1F7IAD2"/>
<dbReference type="Pfam" id="PF20803">
    <property type="entry name" value="PaaX_M"/>
    <property type="match status" value="1"/>
</dbReference>
<dbReference type="Pfam" id="PF08223">
    <property type="entry name" value="PaaX_C"/>
    <property type="match status" value="1"/>
</dbReference>
<dbReference type="Gene3D" id="3.30.70.2650">
    <property type="match status" value="1"/>
</dbReference>
<dbReference type="PANTHER" id="PTHR30319:SF1">
    <property type="entry name" value="TRANSCRIPTIONAL REPRESSOR PAAX"/>
    <property type="match status" value="1"/>
</dbReference>
<sequence>MRKLLRPSDWLFLGLAGFLDVIEEIRDPFHLYSSYYLNLYGFIPTQFRRNNYKQLVWRGLKVNNIEKKVINGKPCLELTEKGKKNIKKRFPLFTLNHKVWDNKWRIVIFDIEEKNKIIRETLRRKLKELGFGQLQKSVWITPHDFLDDFRDYIDEKKLTEFVILIETPTLITDDLISFASKIWNLDKLDTLYWKIYYQLLDLKSKEEKRLTPYGDRNKWLNSLRNQIVSTYFIDPFLPRELLRPDWKGNEVKKLCRELKLFATLSTAQ</sequence>
<evidence type="ECO:0000313" key="3">
    <source>
        <dbReference type="EMBL" id="OGK40317.1"/>
    </source>
</evidence>
<dbReference type="GO" id="GO:0006351">
    <property type="term" value="P:DNA-templated transcription"/>
    <property type="evidence" value="ECO:0007669"/>
    <property type="project" value="TreeGrafter"/>
</dbReference>
<organism evidence="3 4">
    <name type="scientific">Candidatus Roizmanbacteria bacterium RIFCSPLOWO2_01_FULL_37_12</name>
    <dbReference type="NCBI Taxonomy" id="1802056"/>
    <lineage>
        <taxon>Bacteria</taxon>
        <taxon>Candidatus Roizmaniibacteriota</taxon>
    </lineage>
</organism>
<dbReference type="PANTHER" id="PTHR30319">
    <property type="entry name" value="PHENYLACETIC ACID REGULATOR-RELATED TRANSCRIPTIONAL REPRESSOR"/>
    <property type="match status" value="1"/>
</dbReference>
<comment type="caution">
    <text evidence="3">The sequence shown here is derived from an EMBL/GenBank/DDBJ whole genome shotgun (WGS) entry which is preliminary data.</text>
</comment>
<feature type="domain" description="Transcriptional repressor PaaX-like central Cas2-like" evidence="2">
    <location>
        <begin position="98"/>
        <end position="167"/>
    </location>
</feature>
<accession>A0A1F7IAD2</accession>
<evidence type="ECO:0000259" key="1">
    <source>
        <dbReference type="Pfam" id="PF08223"/>
    </source>
</evidence>
<name>A0A1F7IAD2_9BACT</name>
<protein>
    <submittedName>
        <fullName evidence="3">Uncharacterized protein</fullName>
    </submittedName>
</protein>